<dbReference type="Proteomes" id="UP001257060">
    <property type="component" value="Unassembled WGS sequence"/>
</dbReference>
<keyword evidence="1" id="KW-1133">Transmembrane helix</keyword>
<sequence>MGVVTVAVDGVTLRVFGVVATGVVVSIVYGWRATRRGLWVPAERSPFSFGPPR</sequence>
<comment type="caution">
    <text evidence="2">The sequence shown here is derived from an EMBL/GenBank/DDBJ whole genome shotgun (WGS) entry which is preliminary data.</text>
</comment>
<keyword evidence="1" id="KW-0472">Membrane</keyword>
<reference evidence="2 3" key="1">
    <citation type="submission" date="2022-06" db="EMBL/GenBank/DDBJ databases">
        <title>Halogeometricum sp. a new haloarchaeum isolate from saline soil.</title>
        <authorList>
            <person name="Strakova D."/>
            <person name="Galisteo C."/>
            <person name="Sanchez-Porro C."/>
            <person name="Ventosa A."/>
        </authorList>
    </citation>
    <scope>NUCLEOTIDE SEQUENCE [LARGE SCALE GENOMIC DNA]</scope>
    <source>
        <strain evidence="2 3">S1BR25-6</strain>
    </source>
</reference>
<protein>
    <submittedName>
        <fullName evidence="2">Uncharacterized protein</fullName>
    </submittedName>
</protein>
<keyword evidence="3" id="KW-1185">Reference proteome</keyword>
<feature type="transmembrane region" description="Helical" evidence="1">
    <location>
        <begin position="12"/>
        <end position="31"/>
    </location>
</feature>
<dbReference type="RefSeq" id="WP_310924380.1">
    <property type="nucleotide sequence ID" value="NZ_JAMQOP010000002.1"/>
</dbReference>
<gene>
    <name evidence="2" type="ORF">NDI76_12310</name>
</gene>
<organism evidence="2 3">
    <name type="scientific">Halogeometricum salsisoli</name>
    <dbReference type="NCBI Taxonomy" id="2950536"/>
    <lineage>
        <taxon>Archaea</taxon>
        <taxon>Methanobacteriati</taxon>
        <taxon>Methanobacteriota</taxon>
        <taxon>Stenosarchaea group</taxon>
        <taxon>Halobacteria</taxon>
        <taxon>Halobacteriales</taxon>
        <taxon>Haloferacaceae</taxon>
        <taxon>Halogeometricum</taxon>
    </lineage>
</organism>
<evidence type="ECO:0000313" key="3">
    <source>
        <dbReference type="Proteomes" id="UP001257060"/>
    </source>
</evidence>
<dbReference type="EMBL" id="JAMQOP010000002">
    <property type="protein sequence ID" value="MDS0299526.1"/>
    <property type="molecule type" value="Genomic_DNA"/>
</dbReference>
<accession>A0ABU2GGH1</accession>
<evidence type="ECO:0000256" key="1">
    <source>
        <dbReference type="SAM" id="Phobius"/>
    </source>
</evidence>
<keyword evidence="1" id="KW-0812">Transmembrane</keyword>
<proteinExistence type="predicted"/>
<name>A0ABU2GGH1_9EURY</name>
<evidence type="ECO:0000313" key="2">
    <source>
        <dbReference type="EMBL" id="MDS0299526.1"/>
    </source>
</evidence>